<organism evidence="2 3">
    <name type="scientific">Araneus ventricosus</name>
    <name type="common">Orbweaver spider</name>
    <name type="synonym">Epeira ventricosa</name>
    <dbReference type="NCBI Taxonomy" id="182803"/>
    <lineage>
        <taxon>Eukaryota</taxon>
        <taxon>Metazoa</taxon>
        <taxon>Ecdysozoa</taxon>
        <taxon>Arthropoda</taxon>
        <taxon>Chelicerata</taxon>
        <taxon>Arachnida</taxon>
        <taxon>Araneae</taxon>
        <taxon>Araneomorphae</taxon>
        <taxon>Entelegynae</taxon>
        <taxon>Araneoidea</taxon>
        <taxon>Araneidae</taxon>
        <taxon>Araneus</taxon>
    </lineage>
</organism>
<evidence type="ECO:0000313" key="2">
    <source>
        <dbReference type="EMBL" id="GBO02728.1"/>
    </source>
</evidence>
<comment type="caution">
    <text evidence="2">The sequence shown here is derived from an EMBL/GenBank/DDBJ whole genome shotgun (WGS) entry which is preliminary data.</text>
</comment>
<accession>A0A4Y2TQB9</accession>
<name>A0A4Y2TQB9_ARAVE</name>
<gene>
    <name evidence="2" type="ORF">AVEN_236520_1</name>
</gene>
<dbReference type="Proteomes" id="UP000499080">
    <property type="component" value="Unassembled WGS sequence"/>
</dbReference>
<dbReference type="AlphaFoldDB" id="A0A4Y2TQB9"/>
<protein>
    <submittedName>
        <fullName evidence="2">Uncharacterized protein</fullName>
    </submittedName>
</protein>
<evidence type="ECO:0000313" key="3">
    <source>
        <dbReference type="Proteomes" id="UP000499080"/>
    </source>
</evidence>
<keyword evidence="3" id="KW-1185">Reference proteome</keyword>
<evidence type="ECO:0000256" key="1">
    <source>
        <dbReference type="SAM" id="MobiDB-lite"/>
    </source>
</evidence>
<reference evidence="2 3" key="1">
    <citation type="journal article" date="2019" name="Sci. Rep.">
        <title>Orb-weaving spider Araneus ventricosus genome elucidates the spidroin gene catalogue.</title>
        <authorList>
            <person name="Kono N."/>
            <person name="Nakamura H."/>
            <person name="Ohtoshi R."/>
            <person name="Moran D.A.P."/>
            <person name="Shinohara A."/>
            <person name="Yoshida Y."/>
            <person name="Fujiwara M."/>
            <person name="Mori M."/>
            <person name="Tomita M."/>
            <person name="Arakawa K."/>
        </authorList>
    </citation>
    <scope>NUCLEOTIDE SEQUENCE [LARGE SCALE GENOMIC DNA]</scope>
</reference>
<proteinExistence type="predicted"/>
<sequence>MSLGSPQLLVVGKVQWAILGSRRRFLYMPGAPNRSHTPLMKAVTIFKPVDTRIACAGALVVPMDTSRPPSSPGFISYPDNGNACT</sequence>
<feature type="region of interest" description="Disordered" evidence="1">
    <location>
        <begin position="65"/>
        <end position="85"/>
    </location>
</feature>
<dbReference type="EMBL" id="BGPR01030297">
    <property type="protein sequence ID" value="GBO02728.1"/>
    <property type="molecule type" value="Genomic_DNA"/>
</dbReference>